<dbReference type="EMBL" id="VTPC01070314">
    <property type="protein sequence ID" value="KAF2889155.1"/>
    <property type="molecule type" value="Genomic_DNA"/>
</dbReference>
<dbReference type="Proteomes" id="UP000801492">
    <property type="component" value="Unassembled WGS sequence"/>
</dbReference>
<evidence type="ECO:0000313" key="3">
    <source>
        <dbReference type="Proteomes" id="UP000801492"/>
    </source>
</evidence>
<reference evidence="2" key="1">
    <citation type="submission" date="2019-08" db="EMBL/GenBank/DDBJ databases">
        <title>The genome of the North American firefly Photinus pyralis.</title>
        <authorList>
            <consortium name="Photinus pyralis genome working group"/>
            <person name="Fallon T.R."/>
            <person name="Sander Lower S.E."/>
            <person name="Weng J.-K."/>
        </authorList>
    </citation>
    <scope>NUCLEOTIDE SEQUENCE</scope>
    <source>
        <strain evidence="2">TRF0915ILg1</strain>
        <tissue evidence="2">Whole body</tissue>
    </source>
</reference>
<accession>A0A8K0G2A8</accession>
<gene>
    <name evidence="2" type="ORF">ILUMI_17018</name>
</gene>
<feature type="compositionally biased region" description="Acidic residues" evidence="1">
    <location>
        <begin position="23"/>
        <end position="32"/>
    </location>
</feature>
<sequence length="103" mass="12193">MIYEDDPDVEDIFIEPPDQNVLTDEDSEDEDSGGFLDNFNRQQQLSAKAEIRLRNKNTEENENTENIESPELSAEFTYKTRRIEHTIHIMETYFLRRKILLIA</sequence>
<organism evidence="2 3">
    <name type="scientific">Ignelater luminosus</name>
    <name type="common">Cucubano</name>
    <name type="synonym">Pyrophorus luminosus</name>
    <dbReference type="NCBI Taxonomy" id="2038154"/>
    <lineage>
        <taxon>Eukaryota</taxon>
        <taxon>Metazoa</taxon>
        <taxon>Ecdysozoa</taxon>
        <taxon>Arthropoda</taxon>
        <taxon>Hexapoda</taxon>
        <taxon>Insecta</taxon>
        <taxon>Pterygota</taxon>
        <taxon>Neoptera</taxon>
        <taxon>Endopterygota</taxon>
        <taxon>Coleoptera</taxon>
        <taxon>Polyphaga</taxon>
        <taxon>Elateriformia</taxon>
        <taxon>Elateroidea</taxon>
        <taxon>Elateridae</taxon>
        <taxon>Agrypninae</taxon>
        <taxon>Pyrophorini</taxon>
        <taxon>Ignelater</taxon>
    </lineage>
</organism>
<comment type="caution">
    <text evidence="2">The sequence shown here is derived from an EMBL/GenBank/DDBJ whole genome shotgun (WGS) entry which is preliminary data.</text>
</comment>
<evidence type="ECO:0000313" key="2">
    <source>
        <dbReference type="EMBL" id="KAF2889155.1"/>
    </source>
</evidence>
<feature type="compositionally biased region" description="Acidic residues" evidence="1">
    <location>
        <begin position="1"/>
        <end position="13"/>
    </location>
</feature>
<name>A0A8K0G2A8_IGNLU</name>
<dbReference type="AlphaFoldDB" id="A0A8K0G2A8"/>
<keyword evidence="3" id="KW-1185">Reference proteome</keyword>
<proteinExistence type="predicted"/>
<protein>
    <submittedName>
        <fullName evidence="2">Uncharacterized protein</fullName>
    </submittedName>
</protein>
<feature type="region of interest" description="Disordered" evidence="1">
    <location>
        <begin position="1"/>
        <end position="39"/>
    </location>
</feature>
<evidence type="ECO:0000256" key="1">
    <source>
        <dbReference type="SAM" id="MobiDB-lite"/>
    </source>
</evidence>